<evidence type="ECO:0000313" key="9">
    <source>
        <dbReference type="Proteomes" id="UP000722791"/>
    </source>
</evidence>
<dbReference type="InterPro" id="IPR027417">
    <property type="entry name" value="P-loop_NTPase"/>
</dbReference>
<dbReference type="SMART" id="SM00957">
    <property type="entry name" value="SecA_DEAD"/>
    <property type="match status" value="1"/>
</dbReference>
<dbReference type="Gene3D" id="3.40.50.300">
    <property type="entry name" value="P-loop containing nucleotide triphosphate hydrolases"/>
    <property type="match status" value="1"/>
</dbReference>
<dbReference type="InterPro" id="IPR014018">
    <property type="entry name" value="SecA_motor_DEAD"/>
</dbReference>
<feature type="domain" description="SecA family profile" evidence="7">
    <location>
        <begin position="169"/>
        <end position="400"/>
    </location>
</feature>
<dbReference type="InterPro" id="IPR000185">
    <property type="entry name" value="SecA"/>
</dbReference>
<dbReference type="GO" id="GO:0006605">
    <property type="term" value="P:protein targeting"/>
    <property type="evidence" value="ECO:0007669"/>
    <property type="project" value="InterPro"/>
</dbReference>
<dbReference type="InterPro" id="IPR014001">
    <property type="entry name" value="Helicase_ATP-bd"/>
</dbReference>
<dbReference type="PANTHER" id="PTHR30612:SF11">
    <property type="entry name" value="PROTEIN TRANSLOCASE SUBUNIT SECA2, CHLOROPLASTIC"/>
    <property type="match status" value="1"/>
</dbReference>
<dbReference type="InterPro" id="IPR011115">
    <property type="entry name" value="SecA_DEAD"/>
</dbReference>
<dbReference type="GO" id="GO:0017038">
    <property type="term" value="P:protein import"/>
    <property type="evidence" value="ECO:0007669"/>
    <property type="project" value="InterPro"/>
</dbReference>
<dbReference type="Proteomes" id="UP000722791">
    <property type="component" value="Unassembled WGS sequence"/>
</dbReference>
<organism evidence="8 9">
    <name type="scientific">Volvox reticuliferus</name>
    <dbReference type="NCBI Taxonomy" id="1737510"/>
    <lineage>
        <taxon>Eukaryota</taxon>
        <taxon>Viridiplantae</taxon>
        <taxon>Chlorophyta</taxon>
        <taxon>core chlorophytes</taxon>
        <taxon>Chlorophyceae</taxon>
        <taxon>CS clade</taxon>
        <taxon>Chlamydomonadales</taxon>
        <taxon>Volvocaceae</taxon>
        <taxon>Volvox</taxon>
    </lineage>
</organism>
<accession>A0A8J4LRE3</accession>
<keyword evidence="2" id="KW-0813">Transport</keyword>
<sequence length="400" mass="43483">MKDTCLRSCPSGLRRAPSSIAPPGSSRPYAAWTFAKPSDGAQQPRRADFNVRASGQDSRPMVLAPPPSQRPPPLRLLQQQLPSYNPLHLLQPQTHAVAAGAQAGPYLRTGRGGSAVLPGPLHHPLARPRTRRVAVAAFSEAAASATASSNGMQQQQQQPAPEYHLPAHWQEQMARAPLGRKRVLQRYYADVIAINDLEPEMRALSNAQLRAKTAEFKRRLAAGQSLQSLRVEAFAVVREASRRVLGMRHYDCQLVGGMVLAEGQVAEMQTGEGKTLVATLPGYLGALTGRGVHVVTVNDYLAARDAAWMGKLCTASWALHVLLLQSSSSVAAARAAFMADVTYVTGQELGFSFLRDNTALSPQDLTLRDDRFHFAIVDEVDSILIDESRKPHDHFGEGLQ</sequence>
<dbReference type="GO" id="GO:0016020">
    <property type="term" value="C:membrane"/>
    <property type="evidence" value="ECO:0007669"/>
    <property type="project" value="InterPro"/>
</dbReference>
<evidence type="ECO:0000256" key="1">
    <source>
        <dbReference type="ARBA" id="ARBA00012047"/>
    </source>
</evidence>
<evidence type="ECO:0000256" key="4">
    <source>
        <dbReference type="ARBA" id="ARBA00034043"/>
    </source>
</evidence>
<evidence type="ECO:0000259" key="7">
    <source>
        <dbReference type="PROSITE" id="PS51196"/>
    </source>
</evidence>
<comment type="catalytic activity">
    <reaction evidence="4">
        <text>ATP + H2O + chloroplast-proteinSide 1 = ADP + phosphate + chloroplast-proteinSide 2.</text>
        <dbReference type="EC" id="7.4.2.4"/>
    </reaction>
</comment>
<reference evidence="8" key="1">
    <citation type="journal article" date="2021" name="Proc. Natl. Acad. Sci. U.S.A.">
        <title>Three genomes in the algal genus Volvox reveal the fate of a haploid sex-determining region after a transition to homothallism.</title>
        <authorList>
            <person name="Yamamoto K."/>
            <person name="Hamaji T."/>
            <person name="Kawai-Toyooka H."/>
            <person name="Matsuzaki R."/>
            <person name="Takahashi F."/>
            <person name="Nishimura Y."/>
            <person name="Kawachi M."/>
            <person name="Noguchi H."/>
            <person name="Minakuchi Y."/>
            <person name="Umen J.G."/>
            <person name="Toyoda A."/>
            <person name="Nozaki H."/>
        </authorList>
    </citation>
    <scope>NUCLEOTIDE SEQUENCE</scope>
    <source>
        <strain evidence="8">NIES-3785</strain>
    </source>
</reference>
<dbReference type="SUPFAM" id="SSF52540">
    <property type="entry name" value="P-loop containing nucleoside triphosphate hydrolases"/>
    <property type="match status" value="1"/>
</dbReference>
<evidence type="ECO:0000256" key="3">
    <source>
        <dbReference type="ARBA" id="ARBA00023010"/>
    </source>
</evidence>
<dbReference type="CDD" id="cd17928">
    <property type="entry name" value="DEXDc_SecA"/>
    <property type="match status" value="1"/>
</dbReference>
<dbReference type="PANTHER" id="PTHR30612">
    <property type="entry name" value="SECA INNER MEMBRANE COMPONENT OF SEC PROTEIN SECRETION SYSTEM"/>
    <property type="match status" value="1"/>
</dbReference>
<dbReference type="GO" id="GO:0006886">
    <property type="term" value="P:intracellular protein transport"/>
    <property type="evidence" value="ECO:0007669"/>
    <property type="project" value="InterPro"/>
</dbReference>
<dbReference type="GO" id="GO:0016464">
    <property type="term" value="F:chloroplast protein-transporting ATPase activity"/>
    <property type="evidence" value="ECO:0007669"/>
    <property type="project" value="UniProtKB-EC"/>
</dbReference>
<evidence type="ECO:0000256" key="5">
    <source>
        <dbReference type="SAM" id="MobiDB-lite"/>
    </source>
</evidence>
<dbReference type="PROSITE" id="PS51192">
    <property type="entry name" value="HELICASE_ATP_BIND_1"/>
    <property type="match status" value="1"/>
</dbReference>
<protein>
    <recommendedName>
        <fullName evidence="1">chloroplast protein-transporting ATPase</fullName>
        <ecNumber evidence="1">7.4.2.4</ecNumber>
    </recommendedName>
</protein>
<keyword evidence="3" id="KW-0811">Translocation</keyword>
<dbReference type="EMBL" id="BNCQ01000025">
    <property type="protein sequence ID" value="GIM07844.1"/>
    <property type="molecule type" value="Genomic_DNA"/>
</dbReference>
<dbReference type="Pfam" id="PF07517">
    <property type="entry name" value="SecA_DEAD"/>
    <property type="match status" value="1"/>
</dbReference>
<dbReference type="PROSITE" id="PS51196">
    <property type="entry name" value="SECA_MOTOR_DEAD"/>
    <property type="match status" value="1"/>
</dbReference>
<dbReference type="EC" id="7.4.2.4" evidence="1"/>
<keyword evidence="2" id="KW-0653">Protein transport</keyword>
<evidence type="ECO:0000256" key="2">
    <source>
        <dbReference type="ARBA" id="ARBA00022927"/>
    </source>
</evidence>
<feature type="domain" description="Helicase ATP-binding" evidence="6">
    <location>
        <begin position="255"/>
        <end position="400"/>
    </location>
</feature>
<evidence type="ECO:0000313" key="8">
    <source>
        <dbReference type="EMBL" id="GIM07844.1"/>
    </source>
</evidence>
<dbReference type="GO" id="GO:0005524">
    <property type="term" value="F:ATP binding"/>
    <property type="evidence" value="ECO:0007669"/>
    <property type="project" value="InterPro"/>
</dbReference>
<dbReference type="GO" id="GO:0009941">
    <property type="term" value="C:chloroplast envelope"/>
    <property type="evidence" value="ECO:0007669"/>
    <property type="project" value="TreeGrafter"/>
</dbReference>
<dbReference type="AlphaFoldDB" id="A0A8J4LRE3"/>
<proteinExistence type="predicted"/>
<feature type="region of interest" description="Disordered" evidence="5">
    <location>
        <begin position="1"/>
        <end position="48"/>
    </location>
</feature>
<evidence type="ECO:0000259" key="6">
    <source>
        <dbReference type="PROSITE" id="PS51192"/>
    </source>
</evidence>
<comment type="caution">
    <text evidence="8">The sequence shown here is derived from an EMBL/GenBank/DDBJ whole genome shotgun (WGS) entry which is preliminary data.</text>
</comment>
<dbReference type="PRINTS" id="PR00906">
    <property type="entry name" value="SECA"/>
</dbReference>
<gene>
    <name evidence="8" type="ORF">Vretimale_11910</name>
</gene>
<name>A0A8J4LRE3_9CHLO</name>